<feature type="chain" id="PRO_5022042284" description="Sexual development protein" evidence="1">
    <location>
        <begin position="21"/>
        <end position="386"/>
    </location>
</feature>
<accession>A0A559M0A8</accession>
<keyword evidence="3" id="KW-1185">Reference proteome</keyword>
<organism evidence="2 3">
    <name type="scientific">Lachnellula willkommii</name>
    <dbReference type="NCBI Taxonomy" id="215461"/>
    <lineage>
        <taxon>Eukaryota</taxon>
        <taxon>Fungi</taxon>
        <taxon>Dikarya</taxon>
        <taxon>Ascomycota</taxon>
        <taxon>Pezizomycotina</taxon>
        <taxon>Leotiomycetes</taxon>
        <taxon>Helotiales</taxon>
        <taxon>Lachnaceae</taxon>
        <taxon>Lachnellula</taxon>
    </lineage>
</organism>
<protein>
    <recommendedName>
        <fullName evidence="4">Sexual development protein</fullName>
    </recommendedName>
</protein>
<reference evidence="2 3" key="1">
    <citation type="submission" date="2018-05" db="EMBL/GenBank/DDBJ databases">
        <title>Genome sequencing and assembly of the regulated plant pathogen Lachnellula willkommii and related sister species for the development of diagnostic species identification markers.</title>
        <authorList>
            <person name="Giroux E."/>
            <person name="Bilodeau G."/>
        </authorList>
    </citation>
    <scope>NUCLEOTIDE SEQUENCE [LARGE SCALE GENOMIC DNA]</scope>
    <source>
        <strain evidence="2 3">CBS 172.35</strain>
    </source>
</reference>
<evidence type="ECO:0000256" key="1">
    <source>
        <dbReference type="SAM" id="SignalP"/>
    </source>
</evidence>
<sequence>MRSVSAAALIFSCVASIASAAPISAFTFDNDPLHNGFPNPSPDNITNIEQAAHGSLPIAAAAAKNASTKAPSADSLTSLRFIAFNELFEVAFFTSLINNITEGKDGFKMNNGTAQKYLLDDLTAIQAQEELHALNANNGLKANKQNPIEPCQYVFPTINLIDAIALASKFTDIVLATLPDLQTGFANNGDNSLIRGVGAVIGQEGEQNGFYRQFDKKNKKIPSALPFLTAGTRNFAFSALNQNFVVPRSCPNLADITDDKSISIFAPLAVNTDGGNLKPQTQNVQFSFVASEVQPEWKGTNNDWSGLSLVYINQQNAPISEKLMNVQLATGSDGITVSFEASFPFDGVAFGNGLTLAAVVPSNSDISSVVTVSANTLAGPGLIEVN</sequence>
<proteinExistence type="predicted"/>
<evidence type="ECO:0008006" key="4">
    <source>
        <dbReference type="Google" id="ProtNLM"/>
    </source>
</evidence>
<gene>
    <name evidence="2" type="ORF">LAWI1_G006938</name>
</gene>
<dbReference type="EMBL" id="QGML01003642">
    <property type="protein sequence ID" value="TVY86396.1"/>
    <property type="molecule type" value="Genomic_DNA"/>
</dbReference>
<evidence type="ECO:0000313" key="3">
    <source>
        <dbReference type="Proteomes" id="UP000315522"/>
    </source>
</evidence>
<keyword evidence="1" id="KW-0732">Signal</keyword>
<comment type="caution">
    <text evidence="2">The sequence shown here is derived from an EMBL/GenBank/DDBJ whole genome shotgun (WGS) entry which is preliminary data.</text>
</comment>
<name>A0A559M0A8_9HELO</name>
<dbReference type="Proteomes" id="UP000315522">
    <property type="component" value="Unassembled WGS sequence"/>
</dbReference>
<evidence type="ECO:0000313" key="2">
    <source>
        <dbReference type="EMBL" id="TVY86396.1"/>
    </source>
</evidence>
<dbReference type="AlphaFoldDB" id="A0A559M0A8"/>
<feature type="signal peptide" evidence="1">
    <location>
        <begin position="1"/>
        <end position="20"/>
    </location>
</feature>